<sequence length="111" mass="11764">MQRGFDITHTPVEVDASRLRVHGEEYAAALARLRERGAGGASWGDDGLMSGLVSTYFRSVTAALDTYSHMGSVISGTGDGMSAASRRVSSVEEDMTRHVNDLDGGAGTTWV</sequence>
<evidence type="ECO:0008006" key="4">
    <source>
        <dbReference type="Google" id="ProtNLM"/>
    </source>
</evidence>
<organism evidence="2 3">
    <name type="scientific">Sphaerisporangium aureirubrum</name>
    <dbReference type="NCBI Taxonomy" id="1544736"/>
    <lineage>
        <taxon>Bacteria</taxon>
        <taxon>Bacillati</taxon>
        <taxon>Actinomycetota</taxon>
        <taxon>Actinomycetes</taxon>
        <taxon>Streptosporangiales</taxon>
        <taxon>Streptosporangiaceae</taxon>
        <taxon>Sphaerisporangium</taxon>
    </lineage>
</organism>
<evidence type="ECO:0000256" key="1">
    <source>
        <dbReference type="SAM" id="MobiDB-lite"/>
    </source>
</evidence>
<dbReference type="EMBL" id="JBHSRF010000019">
    <property type="protein sequence ID" value="MFC6082702.1"/>
    <property type="molecule type" value="Genomic_DNA"/>
</dbReference>
<gene>
    <name evidence="2" type="ORF">ACFP1K_16150</name>
</gene>
<dbReference type="Proteomes" id="UP001596137">
    <property type="component" value="Unassembled WGS sequence"/>
</dbReference>
<proteinExistence type="predicted"/>
<reference evidence="3" key="1">
    <citation type="journal article" date="2019" name="Int. J. Syst. Evol. Microbiol.">
        <title>The Global Catalogue of Microorganisms (GCM) 10K type strain sequencing project: providing services to taxonomists for standard genome sequencing and annotation.</title>
        <authorList>
            <consortium name="The Broad Institute Genomics Platform"/>
            <consortium name="The Broad Institute Genome Sequencing Center for Infectious Disease"/>
            <person name="Wu L."/>
            <person name="Ma J."/>
        </authorList>
    </citation>
    <scope>NUCLEOTIDE SEQUENCE [LARGE SCALE GENOMIC DNA]</scope>
    <source>
        <strain evidence="3">JCM 30346</strain>
    </source>
</reference>
<keyword evidence="3" id="KW-1185">Reference proteome</keyword>
<comment type="caution">
    <text evidence="2">The sequence shown here is derived from an EMBL/GenBank/DDBJ whole genome shotgun (WGS) entry which is preliminary data.</text>
</comment>
<evidence type="ECO:0000313" key="2">
    <source>
        <dbReference type="EMBL" id="MFC6082702.1"/>
    </source>
</evidence>
<protein>
    <recommendedName>
        <fullName evidence="4">WXG100 family type VII secretion target</fullName>
    </recommendedName>
</protein>
<accession>A0ABW1NJH9</accession>
<name>A0ABW1NJH9_9ACTN</name>
<evidence type="ECO:0000313" key="3">
    <source>
        <dbReference type="Proteomes" id="UP001596137"/>
    </source>
</evidence>
<feature type="region of interest" description="Disordered" evidence="1">
    <location>
        <begin position="78"/>
        <end position="111"/>
    </location>
</feature>
<dbReference type="RefSeq" id="WP_380753334.1">
    <property type="nucleotide sequence ID" value="NZ_JBHSRF010000019.1"/>
</dbReference>